<dbReference type="SMART" id="SM00327">
    <property type="entry name" value="VWA"/>
    <property type="match status" value="1"/>
</dbReference>
<name>A0A0N4X8Z2_HAEPC</name>
<dbReference type="PANTHER" id="PTHR24020:SF84">
    <property type="entry name" value="VWFA DOMAIN-CONTAINING PROTEIN"/>
    <property type="match status" value="1"/>
</dbReference>
<dbReference type="WBParaSite" id="HPLM_0002083401-mRNA-1">
    <property type="protein sequence ID" value="HPLM_0002083401-mRNA-1"/>
    <property type="gene ID" value="HPLM_0002083401"/>
</dbReference>
<evidence type="ECO:0000313" key="2">
    <source>
        <dbReference type="WBParaSite" id="HPLM_0002083401-mRNA-1"/>
    </source>
</evidence>
<accession>A0A0N4X8Z2</accession>
<dbReference type="InterPro" id="IPR002035">
    <property type="entry name" value="VWF_A"/>
</dbReference>
<dbReference type="PROSITE" id="PS50234">
    <property type="entry name" value="VWFA"/>
    <property type="match status" value="1"/>
</dbReference>
<dbReference type="InterPro" id="IPR036465">
    <property type="entry name" value="vWFA_dom_sf"/>
</dbReference>
<organism evidence="2">
    <name type="scientific">Haemonchus placei</name>
    <name type="common">Barber's pole worm</name>
    <dbReference type="NCBI Taxonomy" id="6290"/>
    <lineage>
        <taxon>Eukaryota</taxon>
        <taxon>Metazoa</taxon>
        <taxon>Ecdysozoa</taxon>
        <taxon>Nematoda</taxon>
        <taxon>Chromadorea</taxon>
        <taxon>Rhabditida</taxon>
        <taxon>Rhabditina</taxon>
        <taxon>Rhabditomorpha</taxon>
        <taxon>Strongyloidea</taxon>
        <taxon>Trichostrongylidae</taxon>
        <taxon>Haemonchus</taxon>
    </lineage>
</organism>
<dbReference type="InterPro" id="IPR050525">
    <property type="entry name" value="ECM_Assembly_Org"/>
</dbReference>
<dbReference type="PANTHER" id="PTHR24020">
    <property type="entry name" value="COLLAGEN ALPHA"/>
    <property type="match status" value="1"/>
</dbReference>
<sequence length="140" mass="15939">LYKINCNVHKLDREIFIVQVSLVRFSGPGRTETLFHLDKHTNKDDLIEELFRMQPTGGTTRTGEAIHYAIKQFANGKHGARKNVRKFIVLFTDGYAQDDPATAADTAREEGITMLAVAVRDRLRPNEQELIEITRNKEVS</sequence>
<protein>
    <submittedName>
        <fullName evidence="2">VWFA domain-containing protein</fullName>
    </submittedName>
</protein>
<proteinExistence type="predicted"/>
<dbReference type="Pfam" id="PF00092">
    <property type="entry name" value="VWA"/>
    <property type="match status" value="1"/>
</dbReference>
<feature type="domain" description="VWFA" evidence="1">
    <location>
        <begin position="1"/>
        <end position="140"/>
    </location>
</feature>
<reference evidence="2" key="1">
    <citation type="submission" date="2017-02" db="UniProtKB">
        <authorList>
            <consortium name="WormBaseParasite"/>
        </authorList>
    </citation>
    <scope>IDENTIFICATION</scope>
</reference>
<dbReference type="AlphaFoldDB" id="A0A0N4X8Z2"/>
<dbReference type="Gene3D" id="3.40.50.410">
    <property type="entry name" value="von Willebrand factor, type A domain"/>
    <property type="match status" value="1"/>
</dbReference>
<dbReference type="SUPFAM" id="SSF53300">
    <property type="entry name" value="vWA-like"/>
    <property type="match status" value="1"/>
</dbReference>
<dbReference type="OMA" id="KINCNVH"/>
<evidence type="ECO:0000259" key="1">
    <source>
        <dbReference type="PROSITE" id="PS50234"/>
    </source>
</evidence>